<protein>
    <submittedName>
        <fullName evidence="9">Murein biosynthesis integral membrane protein MurJ</fullName>
    </submittedName>
</protein>
<dbReference type="PRINTS" id="PR01806">
    <property type="entry name" value="VIRFACTRMVIN"/>
</dbReference>
<dbReference type="PANTHER" id="PTHR47019">
    <property type="entry name" value="LIPID II FLIPPASE MURJ"/>
    <property type="match status" value="1"/>
</dbReference>
<feature type="transmembrane region" description="Helical" evidence="8">
    <location>
        <begin position="165"/>
        <end position="186"/>
    </location>
</feature>
<dbReference type="InterPro" id="IPR051050">
    <property type="entry name" value="Lipid_II_flippase_MurJ/MviN"/>
</dbReference>
<feature type="transmembrane region" description="Helical" evidence="8">
    <location>
        <begin position="192"/>
        <end position="218"/>
    </location>
</feature>
<evidence type="ECO:0000256" key="5">
    <source>
        <dbReference type="ARBA" id="ARBA00022984"/>
    </source>
</evidence>
<evidence type="ECO:0000313" key="9">
    <source>
        <dbReference type="EMBL" id="MFC4902056.1"/>
    </source>
</evidence>
<keyword evidence="6 8" id="KW-1133">Transmembrane helix</keyword>
<feature type="transmembrane region" description="Helical" evidence="8">
    <location>
        <begin position="386"/>
        <end position="405"/>
    </location>
</feature>
<feature type="transmembrane region" description="Helical" evidence="8">
    <location>
        <begin position="358"/>
        <end position="374"/>
    </location>
</feature>
<name>A0ABV9TDM7_9MICC</name>
<dbReference type="NCBIfam" id="TIGR01695">
    <property type="entry name" value="murJ_mviN"/>
    <property type="match status" value="1"/>
</dbReference>
<keyword evidence="4" id="KW-0133">Cell shape</keyword>
<sequence>MGGPGGRWSIARAAVLVAGLTAVSTVLGFVRDVVIGAVFGAGAQLDAWFVAQGVMNVVLGLIAWAMARSVTPVTAREAARERAEGTGCRGHRGFEVSLTLTVLVLGLAGVVVGLLAAPVTSLLAPGFDDAQTATTAALTRIVLVATVLVAGTDLLASLAQAHGRFAWSSLQGVPFNLVMIAAAGVFGPRYGITALAVGYVAGSAARLLMQLPPVLALGARIRPRWELRDPGFREIVRLVPPMLVGNAVVNVNTLVDRAVGSTLGDGAISALSYGWRLVDLPETLVIAALLAPLYPALGAAADDRPELRRLVDRGLSVVVTVLTPICTVFVVAAAPLVATAFGHGAFDAGDVRATATAVAWYAPALLALGCRQVVVRASYALGDSRGPVVVAVLAMVVNVAGDLVLAPLMGLAGIAAATTASLAVAALLNAGLLHRRHAGLDPRSAAGLLGRALLLAAVAGGAGLGVREALPVLPPIVLAVVLAAVVGGTYLLGLAALRAPERRLLGEVLGAVLRRR</sequence>
<dbReference type="Proteomes" id="UP001595797">
    <property type="component" value="Unassembled WGS sequence"/>
</dbReference>
<dbReference type="PANTHER" id="PTHR47019:SF1">
    <property type="entry name" value="LIPID II FLIPPASE MURJ"/>
    <property type="match status" value="1"/>
</dbReference>
<feature type="transmembrane region" description="Helical" evidence="8">
    <location>
        <begin position="47"/>
        <end position="67"/>
    </location>
</feature>
<feature type="transmembrane region" description="Helical" evidence="8">
    <location>
        <begin position="98"/>
        <end position="117"/>
    </location>
</feature>
<evidence type="ECO:0000256" key="4">
    <source>
        <dbReference type="ARBA" id="ARBA00022960"/>
    </source>
</evidence>
<reference evidence="10" key="1">
    <citation type="journal article" date="2019" name="Int. J. Syst. Evol. Microbiol.">
        <title>The Global Catalogue of Microorganisms (GCM) 10K type strain sequencing project: providing services to taxonomists for standard genome sequencing and annotation.</title>
        <authorList>
            <consortium name="The Broad Institute Genomics Platform"/>
            <consortium name="The Broad Institute Genome Sequencing Center for Infectious Disease"/>
            <person name="Wu L."/>
            <person name="Ma J."/>
        </authorList>
    </citation>
    <scope>NUCLEOTIDE SEQUENCE [LARGE SCALE GENOMIC DNA]</scope>
    <source>
        <strain evidence="10">CGMCC 4.6946</strain>
    </source>
</reference>
<feature type="transmembrane region" description="Helical" evidence="8">
    <location>
        <begin position="472"/>
        <end position="497"/>
    </location>
</feature>
<evidence type="ECO:0000256" key="1">
    <source>
        <dbReference type="ARBA" id="ARBA00004651"/>
    </source>
</evidence>
<evidence type="ECO:0000256" key="8">
    <source>
        <dbReference type="SAM" id="Phobius"/>
    </source>
</evidence>
<proteinExistence type="predicted"/>
<feature type="transmembrane region" description="Helical" evidence="8">
    <location>
        <begin position="137"/>
        <end position="158"/>
    </location>
</feature>
<keyword evidence="2" id="KW-1003">Cell membrane</keyword>
<gene>
    <name evidence="9" type="primary">murJ</name>
    <name evidence="9" type="ORF">ACFPCS_00565</name>
</gene>
<dbReference type="EMBL" id="JBHSIW010000002">
    <property type="protein sequence ID" value="MFC4902056.1"/>
    <property type="molecule type" value="Genomic_DNA"/>
</dbReference>
<keyword evidence="3 8" id="KW-0812">Transmembrane</keyword>
<evidence type="ECO:0000256" key="3">
    <source>
        <dbReference type="ARBA" id="ARBA00022692"/>
    </source>
</evidence>
<feature type="transmembrane region" description="Helical" evidence="8">
    <location>
        <begin position="445"/>
        <end position="466"/>
    </location>
</feature>
<keyword evidence="7 8" id="KW-0472">Membrane</keyword>
<comment type="subcellular location">
    <subcellularLocation>
        <location evidence="1">Cell membrane</location>
        <topology evidence="1">Multi-pass membrane protein</topology>
    </subcellularLocation>
</comment>
<keyword evidence="10" id="KW-1185">Reference proteome</keyword>
<dbReference type="Pfam" id="PF03023">
    <property type="entry name" value="MurJ"/>
    <property type="match status" value="1"/>
</dbReference>
<dbReference type="RefSeq" id="WP_075871767.1">
    <property type="nucleotide sequence ID" value="NZ_JARAMH010000031.1"/>
</dbReference>
<evidence type="ECO:0000313" key="10">
    <source>
        <dbReference type="Proteomes" id="UP001595797"/>
    </source>
</evidence>
<accession>A0ABV9TDM7</accession>
<comment type="caution">
    <text evidence="9">The sequence shown here is derived from an EMBL/GenBank/DDBJ whole genome shotgun (WGS) entry which is preliminary data.</text>
</comment>
<keyword evidence="5" id="KW-0573">Peptidoglycan synthesis</keyword>
<evidence type="ECO:0000256" key="6">
    <source>
        <dbReference type="ARBA" id="ARBA00022989"/>
    </source>
</evidence>
<organism evidence="9 10">
    <name type="scientific">Kocuria oceani</name>
    <dbReference type="NCBI Taxonomy" id="988827"/>
    <lineage>
        <taxon>Bacteria</taxon>
        <taxon>Bacillati</taxon>
        <taxon>Actinomycetota</taxon>
        <taxon>Actinomycetes</taxon>
        <taxon>Micrococcales</taxon>
        <taxon>Micrococcaceae</taxon>
        <taxon>Kocuria</taxon>
    </lineage>
</organism>
<dbReference type="InterPro" id="IPR004268">
    <property type="entry name" value="MurJ"/>
</dbReference>
<feature type="transmembrane region" description="Helical" evidence="8">
    <location>
        <begin position="314"/>
        <end position="338"/>
    </location>
</feature>
<feature type="transmembrane region" description="Helical" evidence="8">
    <location>
        <begin position="411"/>
        <end position="433"/>
    </location>
</feature>
<evidence type="ECO:0000256" key="7">
    <source>
        <dbReference type="ARBA" id="ARBA00023136"/>
    </source>
</evidence>
<evidence type="ECO:0000256" key="2">
    <source>
        <dbReference type="ARBA" id="ARBA00022475"/>
    </source>
</evidence>